<evidence type="ECO:0000313" key="1">
    <source>
        <dbReference type="EMBL" id="MBF4160897.1"/>
    </source>
</evidence>
<dbReference type="RefSeq" id="WP_194502064.1">
    <property type="nucleotide sequence ID" value="NZ_JADIVZ010000001.1"/>
</dbReference>
<sequence>MTPRLGAALTLVVVALSGCSGDSDQASRSDPAEVTITGWHRGEHGGLEEPPATTCRGRMSGERVVGDLVVPNRATCRLDRVLVGGRTVVGFGSTLVSHGSTFGEGIGAHGFRRVDLLPRREKGRGPLVVDSAEDGMVVDFVFQSGSRLTITDGELDGRYLVLDMHGPTRIRGLTFDLGSLYCAGNDVAPDVSGISGESYTLARGQCAGRGAIDEEESDF</sequence>
<comment type="caution">
    <text evidence="1">The sequence shown here is derived from an EMBL/GenBank/DDBJ whole genome shotgun (WGS) entry which is preliminary data.</text>
</comment>
<dbReference type="AlphaFoldDB" id="A0A930Y6E6"/>
<organism evidence="1 2">
    <name type="scientific">Nocardioides acrostichi</name>
    <dbReference type="NCBI Taxonomy" id="2784339"/>
    <lineage>
        <taxon>Bacteria</taxon>
        <taxon>Bacillati</taxon>
        <taxon>Actinomycetota</taxon>
        <taxon>Actinomycetes</taxon>
        <taxon>Propionibacteriales</taxon>
        <taxon>Nocardioidaceae</taxon>
        <taxon>Nocardioides</taxon>
    </lineage>
</organism>
<dbReference type="EMBL" id="JADIVZ010000001">
    <property type="protein sequence ID" value="MBF4160897.1"/>
    <property type="molecule type" value="Genomic_DNA"/>
</dbReference>
<dbReference type="PROSITE" id="PS51257">
    <property type="entry name" value="PROKAR_LIPOPROTEIN"/>
    <property type="match status" value="1"/>
</dbReference>
<name>A0A930Y6E6_9ACTN</name>
<evidence type="ECO:0000313" key="2">
    <source>
        <dbReference type="Proteomes" id="UP000656804"/>
    </source>
</evidence>
<evidence type="ECO:0008006" key="3">
    <source>
        <dbReference type="Google" id="ProtNLM"/>
    </source>
</evidence>
<proteinExistence type="predicted"/>
<accession>A0A930Y6E6</accession>
<reference evidence="1" key="1">
    <citation type="submission" date="2020-11" db="EMBL/GenBank/DDBJ databases">
        <title>Nocardioides sp. CBS4Y-1, whole genome shotgun sequence.</title>
        <authorList>
            <person name="Tuo L."/>
        </authorList>
    </citation>
    <scope>NUCLEOTIDE SEQUENCE</scope>
    <source>
        <strain evidence="1">CBS4Y-1</strain>
    </source>
</reference>
<dbReference type="Proteomes" id="UP000656804">
    <property type="component" value="Unassembled WGS sequence"/>
</dbReference>
<gene>
    <name evidence="1" type="ORF">ISG29_04290</name>
</gene>
<keyword evidence="2" id="KW-1185">Reference proteome</keyword>
<protein>
    <recommendedName>
        <fullName evidence="3">Lipoprotein</fullName>
    </recommendedName>
</protein>